<comment type="caution">
    <text evidence="2">The sequence shown here is derived from an EMBL/GenBank/DDBJ whole genome shotgun (WGS) entry which is preliminary data.</text>
</comment>
<feature type="region of interest" description="Disordered" evidence="1">
    <location>
        <begin position="60"/>
        <end position="95"/>
    </location>
</feature>
<protein>
    <submittedName>
        <fullName evidence="2">Uncharacterized protein</fullName>
    </submittedName>
</protein>
<reference evidence="2 3" key="1">
    <citation type="submission" date="2019-09" db="EMBL/GenBank/DDBJ databases">
        <authorList>
            <person name="Vacheron J."/>
            <person name="Dubost A."/>
            <person name="Prigent-Combaret C."/>
            <person name="Muller D."/>
        </authorList>
    </citation>
    <scope>NUCLEOTIDE SEQUENCE [LARGE SCALE GENOMIC DNA]</scope>
    <source>
        <strain evidence="2 3">JV497</strain>
    </source>
</reference>
<evidence type="ECO:0000313" key="2">
    <source>
        <dbReference type="EMBL" id="KAA5841739.1"/>
    </source>
</evidence>
<dbReference type="AlphaFoldDB" id="A0AB34C5E9"/>
<gene>
    <name evidence="2" type="ORF">F2A38_14445</name>
</gene>
<dbReference type="EMBL" id="VWPC01000012">
    <property type="protein sequence ID" value="KAA5841739.1"/>
    <property type="molecule type" value="Genomic_DNA"/>
</dbReference>
<proteinExistence type="predicted"/>
<name>A0AB34C5E9_9PSED</name>
<sequence>MMPGRATRGLERRRSMIIDITAKPTGHGWLVHMDALTVGFSSLEAATAFVGQLRARIDAPHPWPTSPGQTEAVPRTVGDRSAPATRKGACPGLLK</sequence>
<organism evidence="2 3">
    <name type="scientific">Pseudomonas chlororaphis</name>
    <dbReference type="NCBI Taxonomy" id="587753"/>
    <lineage>
        <taxon>Bacteria</taxon>
        <taxon>Pseudomonadati</taxon>
        <taxon>Pseudomonadota</taxon>
        <taxon>Gammaproteobacteria</taxon>
        <taxon>Pseudomonadales</taxon>
        <taxon>Pseudomonadaceae</taxon>
        <taxon>Pseudomonas</taxon>
    </lineage>
</organism>
<dbReference type="Proteomes" id="UP000323924">
    <property type="component" value="Unassembled WGS sequence"/>
</dbReference>
<accession>A0AB34C5E9</accession>
<evidence type="ECO:0000256" key="1">
    <source>
        <dbReference type="SAM" id="MobiDB-lite"/>
    </source>
</evidence>
<evidence type="ECO:0000313" key="3">
    <source>
        <dbReference type="Proteomes" id="UP000323924"/>
    </source>
</evidence>